<dbReference type="Proteomes" id="UP000326877">
    <property type="component" value="Unassembled WGS sequence"/>
</dbReference>
<dbReference type="OMA" id="LREPSEH"/>
<name>A0A5N6FJT3_PETAA</name>
<keyword evidence="4" id="KW-0949">S-adenosyl-L-methionine</keyword>
<keyword evidence="3 5" id="KW-0808">Transferase</keyword>
<keyword evidence="2 5" id="KW-0489">Methyltransferase</keyword>
<dbReference type="OrthoDB" id="276151at2759"/>
<dbReference type="PANTHER" id="PTHR32183:SF6">
    <property type="entry name" value="CYSTEINE SULFINATE DESULFINASE_CYSTEINE DESULFURASE AND RELATED ENZYMES"/>
    <property type="match status" value="1"/>
</dbReference>
<evidence type="ECO:0000313" key="6">
    <source>
        <dbReference type="EMBL" id="KAF5859959.1"/>
    </source>
</evidence>
<evidence type="ECO:0000256" key="4">
    <source>
        <dbReference type="ARBA" id="ARBA00022691"/>
    </source>
</evidence>
<dbReference type="EMBL" id="SPNV01000146">
    <property type="protein sequence ID" value="KAF5859959.1"/>
    <property type="molecule type" value="Genomic_DNA"/>
</dbReference>
<evidence type="ECO:0000256" key="2">
    <source>
        <dbReference type="ARBA" id="ARBA00022603"/>
    </source>
</evidence>
<dbReference type="FunFam" id="3.40.50.150:FF:000438">
    <property type="entry name" value="Probable thiol methyltransferase 2"/>
    <property type="match status" value="1"/>
</dbReference>
<accession>A0A5N6FJT3</accession>
<dbReference type="GO" id="GO:0032259">
    <property type="term" value="P:methylation"/>
    <property type="evidence" value="ECO:0007669"/>
    <property type="project" value="UniProtKB-KW"/>
</dbReference>
<dbReference type="PANTHER" id="PTHR32183">
    <property type="match status" value="1"/>
</dbReference>
<dbReference type="InterPro" id="IPR008854">
    <property type="entry name" value="TPMT"/>
</dbReference>
<dbReference type="SUPFAM" id="SSF53335">
    <property type="entry name" value="S-adenosyl-L-methionine-dependent methyltransferases"/>
    <property type="match status" value="1"/>
</dbReference>
<dbReference type="Gene3D" id="3.40.50.150">
    <property type="entry name" value="Vaccinia Virus protein VP39"/>
    <property type="match status" value="1"/>
</dbReference>
<keyword evidence="7" id="KW-1185">Reference proteome</keyword>
<sequence>MDTSRFFINYQGEKYVDGWANIWNLGEFQIWDKEYPNPAMEDALTQHRSILGGPLIDDGQGNLRRKKALVPGCGRGVDVLLLASFGYDAYGLECSAVAVKECKQEEARNHHRYPARDLEVGLGSVFFIQGDFFKDDWLQELGLPLNCFELIYDYRFFCALNPSMRPKWALRHTQLLAPSPHSNLICLEYPRNKDPLLPGSPWGVSSEIYMEHLKHPGETIPYDDYGRCKSDPLRKPGERALQRVAYWQPARTHDIGVDRTGEVQDRISVWRRE</sequence>
<dbReference type="AlphaFoldDB" id="A0A5N6FJT3"/>
<keyword evidence="1" id="KW-0597">Phosphoprotein</keyword>
<dbReference type="InterPro" id="IPR029063">
    <property type="entry name" value="SAM-dependent_MTases_sf"/>
</dbReference>
<organism evidence="5">
    <name type="scientific">Petromyces alliaceus</name>
    <name type="common">Aspergillus alliaceus</name>
    <dbReference type="NCBI Taxonomy" id="209559"/>
    <lineage>
        <taxon>Eukaryota</taxon>
        <taxon>Fungi</taxon>
        <taxon>Dikarya</taxon>
        <taxon>Ascomycota</taxon>
        <taxon>Pezizomycotina</taxon>
        <taxon>Eurotiomycetes</taxon>
        <taxon>Eurotiomycetidae</taxon>
        <taxon>Eurotiales</taxon>
        <taxon>Aspergillaceae</taxon>
        <taxon>Aspergillus</taxon>
        <taxon>Aspergillus subgen. Circumdati</taxon>
    </lineage>
</organism>
<evidence type="ECO:0000313" key="5">
    <source>
        <dbReference type="EMBL" id="KAE8392597.1"/>
    </source>
</evidence>
<accession>A0A8H6A2U6</accession>
<gene>
    <name evidence="5" type="ORF">BDV23DRAFT_170902</name>
    <name evidence="6" type="ORF">ETB97_002156</name>
</gene>
<dbReference type="CDD" id="cd02440">
    <property type="entry name" value="AdoMet_MTases"/>
    <property type="match status" value="1"/>
</dbReference>
<evidence type="ECO:0000256" key="3">
    <source>
        <dbReference type="ARBA" id="ARBA00022679"/>
    </source>
</evidence>
<dbReference type="EMBL" id="ML735236">
    <property type="protein sequence ID" value="KAE8392597.1"/>
    <property type="molecule type" value="Genomic_DNA"/>
</dbReference>
<dbReference type="GO" id="GO:0008757">
    <property type="term" value="F:S-adenosylmethionine-dependent methyltransferase activity"/>
    <property type="evidence" value="ECO:0007669"/>
    <property type="project" value="InterPro"/>
</dbReference>
<dbReference type="PROSITE" id="PS51585">
    <property type="entry name" value="SAM_MT_TPMT"/>
    <property type="match status" value="1"/>
</dbReference>
<reference evidence="5" key="2">
    <citation type="submission" date="2019-04" db="EMBL/GenBank/DDBJ databases">
        <title>Friends and foes A comparative genomics studyof 23 Aspergillus species from section Flavi.</title>
        <authorList>
            <consortium name="DOE Joint Genome Institute"/>
            <person name="Kjaerbolling I."/>
            <person name="Vesth T."/>
            <person name="Frisvad J.C."/>
            <person name="Nybo J.L."/>
            <person name="Theobald S."/>
            <person name="Kildgaard S."/>
            <person name="Isbrandt T."/>
            <person name="Kuo A."/>
            <person name="Sato A."/>
            <person name="Lyhne E.K."/>
            <person name="Kogle M.E."/>
            <person name="Wiebenga A."/>
            <person name="Kun R.S."/>
            <person name="Lubbers R.J."/>
            <person name="Makela M.R."/>
            <person name="Barry K."/>
            <person name="Chovatia M."/>
            <person name="Clum A."/>
            <person name="Daum C."/>
            <person name="Haridas S."/>
            <person name="He G."/>
            <person name="LaButti K."/>
            <person name="Lipzen A."/>
            <person name="Mondo S."/>
            <person name="Riley R."/>
            <person name="Salamov A."/>
            <person name="Simmons B.A."/>
            <person name="Magnuson J.K."/>
            <person name="Henrissat B."/>
            <person name="Mortensen U.H."/>
            <person name="Larsen T.O."/>
            <person name="Devries R.P."/>
            <person name="Grigoriev I.V."/>
            <person name="Machida M."/>
            <person name="Baker S.E."/>
            <person name="Andersen M.R."/>
        </authorList>
    </citation>
    <scope>NUCLEOTIDE SEQUENCE [LARGE SCALE GENOMIC DNA]</scope>
    <source>
        <strain evidence="5">IBT 14317</strain>
    </source>
</reference>
<evidence type="ECO:0000313" key="7">
    <source>
        <dbReference type="Proteomes" id="UP000541154"/>
    </source>
</evidence>
<accession>A0A5N7CFF8</accession>
<protein>
    <submittedName>
        <fullName evidence="5">Thiol methyltransferase</fullName>
    </submittedName>
</protein>
<reference evidence="6 7" key="1">
    <citation type="submission" date="2019-04" db="EMBL/GenBank/DDBJ databases">
        <title>Aspergillus burnettii sp. nov., novel species from soil in southeast Queensland.</title>
        <authorList>
            <person name="Gilchrist C.L.M."/>
            <person name="Pitt J.I."/>
            <person name="Lange L."/>
            <person name="Lacey H.J."/>
            <person name="Vuong D."/>
            <person name="Midgley D.J."/>
            <person name="Greenfield P."/>
            <person name="Bradbury M."/>
            <person name="Lacey E."/>
            <person name="Busk P.K."/>
            <person name="Pilgaard B."/>
            <person name="Chooi Y.H."/>
            <person name="Piggott A.M."/>
        </authorList>
    </citation>
    <scope>NUCLEOTIDE SEQUENCE [LARGE SCALE GENOMIC DNA]</scope>
    <source>
        <strain evidence="6 7">FRR 5400</strain>
    </source>
</reference>
<proteinExistence type="predicted"/>
<evidence type="ECO:0000256" key="1">
    <source>
        <dbReference type="ARBA" id="ARBA00022553"/>
    </source>
</evidence>
<dbReference type="Pfam" id="PF05724">
    <property type="entry name" value="TPMT"/>
    <property type="match status" value="1"/>
</dbReference>
<dbReference type="Proteomes" id="UP000541154">
    <property type="component" value="Unassembled WGS sequence"/>
</dbReference>